<dbReference type="EMBL" id="CP000498">
    <property type="protein sequence ID" value="ABN66228.2"/>
    <property type="molecule type" value="Genomic_DNA"/>
</dbReference>
<dbReference type="Gene3D" id="3.80.10.10">
    <property type="entry name" value="Ribonuclease Inhibitor"/>
    <property type="match status" value="3"/>
</dbReference>
<dbReference type="PANTHER" id="PTHR45712:SF22">
    <property type="entry name" value="INSULIN-LIKE GROWTH FACTOR-BINDING PROTEIN COMPLEX ACID LABILE SUBUNIT"/>
    <property type="match status" value="1"/>
</dbReference>
<evidence type="ECO:0000313" key="3">
    <source>
        <dbReference type="EMBL" id="ABN66228.2"/>
    </source>
</evidence>
<organism evidence="3 4">
    <name type="scientific">Scheffersomyces stipitis (strain ATCC 58785 / CBS 6054 / NBRC 10063 / NRRL Y-11545)</name>
    <name type="common">Yeast</name>
    <name type="synonym">Pichia stipitis</name>
    <dbReference type="NCBI Taxonomy" id="322104"/>
    <lineage>
        <taxon>Eukaryota</taxon>
        <taxon>Fungi</taxon>
        <taxon>Dikarya</taxon>
        <taxon>Ascomycota</taxon>
        <taxon>Saccharomycotina</taxon>
        <taxon>Pichiomycetes</taxon>
        <taxon>Debaryomycetaceae</taxon>
        <taxon>Scheffersomyces</taxon>
    </lineage>
</organism>
<dbReference type="InterPro" id="IPR050333">
    <property type="entry name" value="SLRP"/>
</dbReference>
<dbReference type="GeneID" id="4838703"/>
<gene>
    <name evidence="3" type="ORF">PICST_31744</name>
</gene>
<reference evidence="3 4" key="1">
    <citation type="journal article" date="2007" name="Nat. Biotechnol.">
        <title>Genome sequence of the lignocellulose-bioconverting and xylose-fermenting yeast Pichia stipitis.</title>
        <authorList>
            <person name="Jeffries T.W."/>
            <person name="Grigoriev I.V."/>
            <person name="Grimwood J."/>
            <person name="Laplaza J.M."/>
            <person name="Aerts A."/>
            <person name="Salamov A."/>
            <person name="Schmutz J."/>
            <person name="Lindquist E."/>
            <person name="Dehal P."/>
            <person name="Shapiro H."/>
            <person name="Jin Y.S."/>
            <person name="Passoth V."/>
            <person name="Richardson P.M."/>
        </authorList>
    </citation>
    <scope>NUCLEOTIDE SEQUENCE [LARGE SCALE GENOMIC DNA]</scope>
    <source>
        <strain evidence="4">ATCC 58785 / CBS 6054 / NBRC 10063 / NRRL Y-11545</strain>
    </source>
</reference>
<dbReference type="PROSITE" id="PS51450">
    <property type="entry name" value="LRR"/>
    <property type="match status" value="1"/>
</dbReference>
<dbReference type="Proteomes" id="UP000002258">
    <property type="component" value="Chromosome 4"/>
</dbReference>
<evidence type="ECO:0000256" key="2">
    <source>
        <dbReference type="ARBA" id="ARBA00022737"/>
    </source>
</evidence>
<keyword evidence="1" id="KW-0433">Leucine-rich repeat</keyword>
<dbReference type="InterPro" id="IPR032675">
    <property type="entry name" value="LRR_dom_sf"/>
</dbReference>
<dbReference type="SUPFAM" id="SSF52047">
    <property type="entry name" value="RNI-like"/>
    <property type="match status" value="1"/>
</dbReference>
<keyword evidence="4" id="KW-1185">Reference proteome</keyword>
<evidence type="ECO:0000313" key="4">
    <source>
        <dbReference type="Proteomes" id="UP000002258"/>
    </source>
</evidence>
<dbReference type="HOGENOM" id="CLU_023468_0_0_1"/>
<protein>
    <submittedName>
        <fullName evidence="3">Uncharacterized protein</fullName>
    </submittedName>
</protein>
<proteinExistence type="predicted"/>
<evidence type="ECO:0000256" key="1">
    <source>
        <dbReference type="ARBA" id="ARBA00022614"/>
    </source>
</evidence>
<name>A3LUF2_PICST</name>
<dbReference type="PANTHER" id="PTHR45712">
    <property type="entry name" value="AGAP008170-PA"/>
    <property type="match status" value="1"/>
</dbReference>
<dbReference type="InParanoid" id="A3LUF2"/>
<dbReference type="OrthoDB" id="4025961at2759"/>
<dbReference type="InterPro" id="IPR001611">
    <property type="entry name" value="Leu-rich_rpt"/>
</dbReference>
<dbReference type="OMA" id="KEISICH"/>
<dbReference type="SUPFAM" id="SSF52058">
    <property type="entry name" value="L domain-like"/>
    <property type="match status" value="1"/>
</dbReference>
<dbReference type="KEGG" id="pic:PICST_31744"/>
<dbReference type="RefSeq" id="XP_001384257.2">
    <property type="nucleotide sequence ID" value="XM_001384220.1"/>
</dbReference>
<dbReference type="AlphaFoldDB" id="A3LUF2"/>
<accession>A3LUF2</accession>
<keyword evidence="2" id="KW-0677">Repeat</keyword>
<sequence>MNLLSIEDLLRTLPEYYVEEIVNGIPFSTVCALVSNGTSPYQKFFLNRVFRDVMVLEAMPDASPVCDIESLYFDFFFKDFDDRRQNTVSIGGYDTLVQFVASYPNIRLGKVEIQTDHNTEDILNLLEANNITINKSPRHAGIDISFPETLYGLHHFEIIQNIPENLQELVLQHVNFQNIDILEYIKSLPSRLKILEIDCVSTSINPRHLELLPKSLRKLCLRSTSLEGDGIIKTHMPPLLESIELHLQNVGDVCLDISHLKKLIEVKLSTCLLFKLPEQLQRLFLENLDGFKDLNRLCELKKLRYLSVTALSSNILDEIVLPKSLQELEVQNPFQEYELPMSTLNLKFDNLHESVSFKDLSHITMSAADYSKFVSGSLAEKLTSLTILNQHSLPKKFWTDIEKLKELRKLSITKCEVESTPKYLPPKLIILDLSQNRISSIAISGTLKKLVLDRNEFTTISNATLALPSTICELSLQSNRISSLEEGYAFPKCLQLFDLLDNEHCPIEDILTNLPPRIVQLRLSTNKKKSFPNKTSPSTAELQSATKNKYYRREKPLLNVTSSTLWKVYLGGVRDHYLDSELVWTGCPNLQCLEIRSIDLGSISLKNYPSSLKKLVMLNTNISQVEGDFLTLPSLIVASLVDNPLEEWLEKNKDHIPSNVKFSYFQDISSYW</sequence>